<dbReference type="InterPro" id="IPR001584">
    <property type="entry name" value="Integrase_cat-core"/>
</dbReference>
<dbReference type="GO" id="GO:0015074">
    <property type="term" value="P:DNA integration"/>
    <property type="evidence" value="ECO:0007669"/>
    <property type="project" value="InterPro"/>
</dbReference>
<dbReference type="GO" id="GO:0003676">
    <property type="term" value="F:nucleic acid binding"/>
    <property type="evidence" value="ECO:0007669"/>
    <property type="project" value="InterPro"/>
</dbReference>
<dbReference type="InterPro" id="IPR036397">
    <property type="entry name" value="RNaseH_sf"/>
</dbReference>
<dbReference type="PANTHER" id="PTHR46791">
    <property type="entry name" value="EXPRESSED PROTEIN"/>
    <property type="match status" value="1"/>
</dbReference>
<organism evidence="2 3">
    <name type="scientific">Clytia hemisphaerica</name>
    <dbReference type="NCBI Taxonomy" id="252671"/>
    <lineage>
        <taxon>Eukaryota</taxon>
        <taxon>Metazoa</taxon>
        <taxon>Cnidaria</taxon>
        <taxon>Hydrozoa</taxon>
        <taxon>Hydroidolina</taxon>
        <taxon>Leptothecata</taxon>
        <taxon>Obeliida</taxon>
        <taxon>Clytiidae</taxon>
        <taxon>Clytia</taxon>
    </lineage>
</organism>
<dbReference type="Proteomes" id="UP000594262">
    <property type="component" value="Unplaced"/>
</dbReference>
<name>A0A7M6DRW1_9CNID</name>
<evidence type="ECO:0000313" key="3">
    <source>
        <dbReference type="Proteomes" id="UP000594262"/>
    </source>
</evidence>
<dbReference type="Gene3D" id="3.30.420.10">
    <property type="entry name" value="Ribonuclease H-like superfamily/Ribonuclease H"/>
    <property type="match status" value="1"/>
</dbReference>
<dbReference type="InterPro" id="IPR058913">
    <property type="entry name" value="Integrase_dom_put"/>
</dbReference>
<protein>
    <recommendedName>
        <fullName evidence="1">Integrase catalytic domain-containing protein</fullName>
    </recommendedName>
</protein>
<accession>A0A7M6DRW1</accession>
<dbReference type="AlphaFoldDB" id="A0A7M6DRW1"/>
<dbReference type="PANTHER" id="PTHR46791:SF5">
    <property type="entry name" value="CLR5 DOMAIN-CONTAINING PROTEIN-RELATED"/>
    <property type="match status" value="1"/>
</dbReference>
<dbReference type="SUPFAM" id="SSF53098">
    <property type="entry name" value="Ribonuclease H-like"/>
    <property type="match status" value="1"/>
</dbReference>
<dbReference type="InterPro" id="IPR012337">
    <property type="entry name" value="RNaseH-like_sf"/>
</dbReference>
<proteinExistence type="predicted"/>
<evidence type="ECO:0000259" key="1">
    <source>
        <dbReference type="PROSITE" id="PS50994"/>
    </source>
</evidence>
<keyword evidence="3" id="KW-1185">Reference proteome</keyword>
<dbReference type="PROSITE" id="PS50994">
    <property type="entry name" value="INTEGRASE"/>
    <property type="match status" value="1"/>
</dbReference>
<dbReference type="EnsemblMetazoa" id="CLYHEMT025404.1">
    <property type="protein sequence ID" value="CLYHEMP025404.1"/>
    <property type="gene ID" value="CLYHEMG025404"/>
</dbReference>
<evidence type="ECO:0000313" key="2">
    <source>
        <dbReference type="EnsemblMetazoa" id="CLYHEMP025404.1"/>
    </source>
</evidence>
<dbReference type="Pfam" id="PF24764">
    <property type="entry name" value="rva_4"/>
    <property type="match status" value="1"/>
</dbReference>
<feature type="domain" description="Integrase catalytic" evidence="1">
    <location>
        <begin position="177"/>
        <end position="358"/>
    </location>
</feature>
<reference evidence="2" key="1">
    <citation type="submission" date="2021-01" db="UniProtKB">
        <authorList>
            <consortium name="EnsemblMetazoa"/>
        </authorList>
    </citation>
    <scope>IDENTIFICATION</scope>
</reference>
<sequence>FILTQSLQYALEYLGHLEHDDQCRAILEQILIIHRMFTHAIRMVSPEITNSKSNGPGRPRCLVSPTTLIELRNLGFNWTTIAEMLLVSRWTIHRRVKEYGLTDFLNYSDINDQELDDLIRKYKDNHGIAVGRSLVIGHLKTLGIRVQHRRIIDSLIRIDPISSRLRWATVIKRRKYNVPGPNSLWHLDGHHSLVKWGFVIHGGIDGYSRYIVFLKCSTNNKKETVLELFEDALTRVGIPSRVRTDKGGENVLVWGHIENLRGPNRGSYIAGSSVHNQRIERLWRDVWTCVCNNFYYTFQSMEDQGILDCDDDTQKFALHYVFLPRINHVVRSFTESWNYHPIRTMKNWSPVQIWTNGMVDSRNRHQHQIAELQNFQSPNEIDDDLTWYGMDWSAPSPEDDGLSMVTVENIQLDLPDDILQQLNTINPLEKSEVFGIDIYLKVMDIFNRNE</sequence>
<dbReference type="OrthoDB" id="2686689at2759"/>